<protein>
    <submittedName>
        <fullName evidence="2">Uncharacterized protein</fullName>
    </submittedName>
</protein>
<dbReference type="AlphaFoldDB" id="D3RUI0"/>
<feature type="compositionally biased region" description="Basic and acidic residues" evidence="1">
    <location>
        <begin position="35"/>
        <end position="56"/>
    </location>
</feature>
<proteinExistence type="predicted"/>
<keyword evidence="3" id="KW-1185">Reference proteome</keyword>
<organism evidence="2 3">
    <name type="scientific">Allochromatium vinosum (strain ATCC 17899 / DSM 180 / NBRC 103801 / NCIMB 10441 / D)</name>
    <name type="common">Chromatium vinosum</name>
    <dbReference type="NCBI Taxonomy" id="572477"/>
    <lineage>
        <taxon>Bacteria</taxon>
        <taxon>Pseudomonadati</taxon>
        <taxon>Pseudomonadota</taxon>
        <taxon>Gammaproteobacteria</taxon>
        <taxon>Chromatiales</taxon>
        <taxon>Chromatiaceae</taxon>
        <taxon>Allochromatium</taxon>
    </lineage>
</organism>
<sequence length="103" mass="11455">MQILGSPAALSYSIVSESSWERTLPVVPPPAVTRADTEALTERPVTRAERTEESSQHRRPYSAPVRVMAGDGYGRRAMAAYEATQRLEQRDDLRSFQGIDAYA</sequence>
<dbReference type="HOGENOM" id="CLU_2257797_0_0_6"/>
<accession>D3RUI0</accession>
<dbReference type="EMBL" id="CP001896">
    <property type="protein sequence ID" value="ADC62839.1"/>
    <property type="molecule type" value="Genomic_DNA"/>
</dbReference>
<feature type="region of interest" description="Disordered" evidence="1">
    <location>
        <begin position="33"/>
        <end position="65"/>
    </location>
</feature>
<dbReference type="eggNOG" id="ENOG502ZH3X">
    <property type="taxonomic scope" value="Bacteria"/>
</dbReference>
<dbReference type="KEGG" id="alv:Alvin_1915"/>
<dbReference type="Proteomes" id="UP000001441">
    <property type="component" value="Chromosome"/>
</dbReference>
<reference evidence="2 3" key="1">
    <citation type="journal article" date="2011" name="Stand. Genomic Sci.">
        <title>Complete genome sequence of Allochromatium vinosum DSM 180(T).</title>
        <authorList>
            <person name="Weissgerber T."/>
            <person name="Zigann R."/>
            <person name="Bruce D."/>
            <person name="Chang Y.J."/>
            <person name="Detter J.C."/>
            <person name="Han C."/>
            <person name="Hauser L."/>
            <person name="Jeffries C.D."/>
            <person name="Land M."/>
            <person name="Munk A.C."/>
            <person name="Tapia R."/>
            <person name="Dahl C."/>
        </authorList>
    </citation>
    <scope>NUCLEOTIDE SEQUENCE [LARGE SCALE GENOMIC DNA]</scope>
    <source>
        <strain evidence="3">ATCC 17899 / DSM 180 / NBRC 103801 / NCIMB 10441 / D</strain>
    </source>
</reference>
<gene>
    <name evidence="2" type="ordered locus">Alvin_1915</name>
</gene>
<evidence type="ECO:0000256" key="1">
    <source>
        <dbReference type="SAM" id="MobiDB-lite"/>
    </source>
</evidence>
<evidence type="ECO:0000313" key="3">
    <source>
        <dbReference type="Proteomes" id="UP000001441"/>
    </source>
</evidence>
<evidence type="ECO:0000313" key="2">
    <source>
        <dbReference type="EMBL" id="ADC62839.1"/>
    </source>
</evidence>
<name>D3RUI0_ALLVD</name>
<dbReference type="RefSeq" id="WP_012971112.1">
    <property type="nucleotide sequence ID" value="NC_013851.1"/>
</dbReference>
<dbReference type="OrthoDB" id="6322352at2"/>